<protein>
    <recommendedName>
        <fullName evidence="2">Core domain-containing protein</fullName>
    </recommendedName>
</protein>
<feature type="domain" description="Core" evidence="2">
    <location>
        <begin position="1"/>
        <end position="101"/>
    </location>
</feature>
<dbReference type="NCBIfam" id="TIGR00049">
    <property type="entry name" value="iron-sulfur cluster assembly accessory protein"/>
    <property type="match status" value="1"/>
</dbReference>
<evidence type="ECO:0000256" key="1">
    <source>
        <dbReference type="ARBA" id="ARBA00006718"/>
    </source>
</evidence>
<dbReference type="PANTHER" id="PTHR10072:SF41">
    <property type="entry name" value="IRON-SULFUR CLUSTER ASSEMBLY 1 HOMOLOG, MITOCHONDRIAL"/>
    <property type="match status" value="1"/>
</dbReference>
<proteinExistence type="inferred from homology"/>
<accession>A0A218MM00</accession>
<dbReference type="InterPro" id="IPR050322">
    <property type="entry name" value="Fe-S_cluster_asmbl/transfer"/>
</dbReference>
<sequence length="122" mass="13812">MLIDLTDEAIKKLLQKKAEERFSYIRLGITGGGCAGFEYIFDSTSDRHDSDVLLDFGEIQILIDKPSVPYLYGMTLDYQKQGLNEIFVFENPKEQHACGCGVSINFDLEAVERDNRITAIQL</sequence>
<dbReference type="InterPro" id="IPR016092">
    <property type="entry name" value="ATAP"/>
</dbReference>
<evidence type="ECO:0000259" key="2">
    <source>
        <dbReference type="Pfam" id="PF01521"/>
    </source>
</evidence>
<dbReference type="EMBL" id="KY052827">
    <property type="protein sequence ID" value="ASF00303.1"/>
    <property type="molecule type" value="Genomic_DNA"/>
</dbReference>
<evidence type="ECO:0000313" key="3">
    <source>
        <dbReference type="EMBL" id="ASF00303.1"/>
    </source>
</evidence>
<name>A0A218MM00_9VIRU</name>
<organism evidence="3">
    <name type="scientific">uncultured virus</name>
    <dbReference type="NCBI Taxonomy" id="340016"/>
    <lineage>
        <taxon>Viruses</taxon>
        <taxon>environmental samples</taxon>
    </lineage>
</organism>
<dbReference type="InterPro" id="IPR000361">
    <property type="entry name" value="ATAP_core_dom"/>
</dbReference>
<comment type="similarity">
    <text evidence="1">Belongs to the HesB/IscA family.</text>
</comment>
<dbReference type="Pfam" id="PF01521">
    <property type="entry name" value="Fe-S_biosyn"/>
    <property type="match status" value="1"/>
</dbReference>
<dbReference type="InterPro" id="IPR035903">
    <property type="entry name" value="HesB-like_dom_sf"/>
</dbReference>
<reference evidence="3" key="1">
    <citation type="submission" date="2016-10" db="EMBL/GenBank/DDBJ databases">
        <authorList>
            <person name="Varghese N."/>
        </authorList>
    </citation>
    <scope>NUCLEOTIDE SEQUENCE</scope>
</reference>
<dbReference type="GO" id="GO:0051537">
    <property type="term" value="F:2 iron, 2 sulfur cluster binding"/>
    <property type="evidence" value="ECO:0007669"/>
    <property type="project" value="TreeGrafter"/>
</dbReference>
<dbReference type="Gene3D" id="2.60.300.12">
    <property type="entry name" value="HesB-like domain"/>
    <property type="match status" value="1"/>
</dbReference>
<dbReference type="PANTHER" id="PTHR10072">
    <property type="entry name" value="IRON-SULFUR CLUSTER ASSEMBLY PROTEIN"/>
    <property type="match status" value="1"/>
</dbReference>
<dbReference type="GO" id="GO:0016226">
    <property type="term" value="P:iron-sulfur cluster assembly"/>
    <property type="evidence" value="ECO:0007669"/>
    <property type="project" value="InterPro"/>
</dbReference>
<reference evidence="3" key="2">
    <citation type="journal article" date="2017" name="Nat. Commun.">
        <title>Single-virus genomics reveals hidden cosmopolitan and abundant viruses.</title>
        <authorList>
            <person name="Martinez-Hernandez F."/>
            <person name="Fornas O."/>
            <person name="Lluesma Gomez M."/>
            <person name="Bolduc B."/>
            <person name="de la Cruz Pena M.J."/>
            <person name="Martinez J.M."/>
            <person name="Anton J."/>
            <person name="Gasol J.M."/>
            <person name="Rosselli R."/>
            <person name="Rodriguez-Valera F."/>
            <person name="Sullivan M.B."/>
            <person name="Acinas S.G."/>
            <person name="Martinez-Garcia M."/>
        </authorList>
    </citation>
    <scope>NUCLEOTIDE SEQUENCE</scope>
</reference>
<dbReference type="SUPFAM" id="SSF89360">
    <property type="entry name" value="HesB-like domain"/>
    <property type="match status" value="1"/>
</dbReference>